<proteinExistence type="predicted"/>
<keyword evidence="4" id="KW-1185">Reference proteome</keyword>
<evidence type="ECO:0000313" key="4">
    <source>
        <dbReference type="Proteomes" id="UP000198287"/>
    </source>
</evidence>
<keyword evidence="2" id="KW-0472">Membrane</keyword>
<dbReference type="AlphaFoldDB" id="A0A226F2G6"/>
<keyword evidence="2" id="KW-1133">Transmembrane helix</keyword>
<comment type="caution">
    <text evidence="3">The sequence shown here is derived from an EMBL/GenBank/DDBJ whole genome shotgun (WGS) entry which is preliminary data.</text>
</comment>
<reference evidence="3 4" key="1">
    <citation type="submission" date="2015-12" db="EMBL/GenBank/DDBJ databases">
        <title>The genome of Folsomia candida.</title>
        <authorList>
            <person name="Faddeeva A."/>
            <person name="Derks M.F."/>
            <person name="Anvar Y."/>
            <person name="Smit S."/>
            <person name="Van Straalen N."/>
            <person name="Roelofs D."/>
        </authorList>
    </citation>
    <scope>NUCLEOTIDE SEQUENCE [LARGE SCALE GENOMIC DNA]</scope>
    <source>
        <strain evidence="3 4">VU population</strain>
        <tissue evidence="3">Whole body</tissue>
    </source>
</reference>
<dbReference type="EMBL" id="LNIX01000001">
    <property type="protein sequence ID" value="OXA63136.1"/>
    <property type="molecule type" value="Genomic_DNA"/>
</dbReference>
<feature type="transmembrane region" description="Helical" evidence="2">
    <location>
        <begin position="47"/>
        <end position="65"/>
    </location>
</feature>
<evidence type="ECO:0000256" key="1">
    <source>
        <dbReference type="SAM" id="MobiDB-lite"/>
    </source>
</evidence>
<sequence length="210" mass="23157">MQPTTYLKQSSTVHDWSSSVSSWSLGATIPCEPYFSNYLACKKMHSVHVYLVGFGCCVVGILFILPTSTHAALDCYVCRDCETTFNASHVVTCSKSTARCVKIVNENGVIDRTCGDANKCGGRDGYQFPAPPPTQRPRRAISHPDGRTRQKRQLLGSKPTQKQQGFKELSSLHCCNENECNGSPPSQLASSTATFLLLAVSYLMRHNLRF</sequence>
<gene>
    <name evidence="3" type="ORF">Fcan01_03952</name>
</gene>
<name>A0A226F2G6_FOLCA</name>
<evidence type="ECO:0000313" key="3">
    <source>
        <dbReference type="EMBL" id="OXA63136.1"/>
    </source>
</evidence>
<feature type="region of interest" description="Disordered" evidence="1">
    <location>
        <begin position="126"/>
        <end position="164"/>
    </location>
</feature>
<keyword evidence="2" id="KW-0812">Transmembrane</keyword>
<organism evidence="3 4">
    <name type="scientific">Folsomia candida</name>
    <name type="common">Springtail</name>
    <dbReference type="NCBI Taxonomy" id="158441"/>
    <lineage>
        <taxon>Eukaryota</taxon>
        <taxon>Metazoa</taxon>
        <taxon>Ecdysozoa</taxon>
        <taxon>Arthropoda</taxon>
        <taxon>Hexapoda</taxon>
        <taxon>Collembola</taxon>
        <taxon>Entomobryomorpha</taxon>
        <taxon>Isotomoidea</taxon>
        <taxon>Isotomidae</taxon>
        <taxon>Proisotominae</taxon>
        <taxon>Folsomia</taxon>
    </lineage>
</organism>
<protein>
    <submittedName>
        <fullName evidence="3">Uncharacterized protein</fullName>
    </submittedName>
</protein>
<evidence type="ECO:0000256" key="2">
    <source>
        <dbReference type="SAM" id="Phobius"/>
    </source>
</evidence>
<dbReference type="Proteomes" id="UP000198287">
    <property type="component" value="Unassembled WGS sequence"/>
</dbReference>
<accession>A0A226F2G6</accession>